<comment type="caution">
    <text evidence="1">The sequence shown here is derived from an EMBL/GenBank/DDBJ whole genome shotgun (WGS) entry which is preliminary data.</text>
</comment>
<evidence type="ECO:0000313" key="2">
    <source>
        <dbReference type="Proteomes" id="UP000321304"/>
    </source>
</evidence>
<accession>A0A560LC90</accession>
<sequence>MADRKTWRPIIFSCPNTGDRVQSLLPDETPELGTDDLHPVTCAACDGVHFINLRTGAMIGERR</sequence>
<protein>
    <submittedName>
        <fullName evidence="1">Uncharacterized protein</fullName>
    </submittedName>
</protein>
<reference evidence="1 2" key="1">
    <citation type="submission" date="2019-06" db="EMBL/GenBank/DDBJ databases">
        <title>Genomic Encyclopedia of Type Strains, Phase IV (KMG-V): Genome sequencing to study the core and pangenomes of soil and plant-associated prokaryotes.</title>
        <authorList>
            <person name="Whitman W."/>
        </authorList>
    </citation>
    <scope>NUCLEOTIDE SEQUENCE [LARGE SCALE GENOMIC DNA]</scope>
    <source>
        <strain evidence="1 2">BR 10355</strain>
    </source>
</reference>
<keyword evidence="2" id="KW-1185">Reference proteome</keyword>
<proteinExistence type="predicted"/>
<evidence type="ECO:0000313" key="1">
    <source>
        <dbReference type="EMBL" id="TWB93143.1"/>
    </source>
</evidence>
<name>A0A560LC90_9BRAD</name>
<dbReference type="EMBL" id="VITY01000011">
    <property type="protein sequence ID" value="TWB93143.1"/>
    <property type="molecule type" value="Genomic_DNA"/>
</dbReference>
<dbReference type="Proteomes" id="UP000321304">
    <property type="component" value="Unassembled WGS sequence"/>
</dbReference>
<gene>
    <name evidence="1" type="ORF">FBZ93_111182</name>
</gene>
<dbReference type="AlphaFoldDB" id="A0A560LC90"/>
<organism evidence="1 2">
    <name type="scientific">Bradyrhizobium macuxiense</name>
    <dbReference type="NCBI Taxonomy" id="1755647"/>
    <lineage>
        <taxon>Bacteria</taxon>
        <taxon>Pseudomonadati</taxon>
        <taxon>Pseudomonadota</taxon>
        <taxon>Alphaproteobacteria</taxon>
        <taxon>Hyphomicrobiales</taxon>
        <taxon>Nitrobacteraceae</taxon>
        <taxon>Bradyrhizobium</taxon>
    </lineage>
</organism>